<comment type="caution">
    <text evidence="1">The sequence shown here is derived from an EMBL/GenBank/DDBJ whole genome shotgun (WGS) entry which is preliminary data.</text>
</comment>
<name>A0ABP5PDX1_9ACTN</name>
<dbReference type="Proteomes" id="UP001499843">
    <property type="component" value="Unassembled WGS sequence"/>
</dbReference>
<dbReference type="RefSeq" id="WP_344477366.1">
    <property type="nucleotide sequence ID" value="NZ_BAAAQX010000010.1"/>
</dbReference>
<protein>
    <recommendedName>
        <fullName evidence="3">DUF3800 domain-containing protein</fullName>
    </recommendedName>
</protein>
<reference evidence="2" key="1">
    <citation type="journal article" date="2019" name="Int. J. Syst. Evol. Microbiol.">
        <title>The Global Catalogue of Microorganisms (GCM) 10K type strain sequencing project: providing services to taxonomists for standard genome sequencing and annotation.</title>
        <authorList>
            <consortium name="The Broad Institute Genomics Platform"/>
            <consortium name="The Broad Institute Genome Sequencing Center for Infectious Disease"/>
            <person name="Wu L."/>
            <person name="Ma J."/>
        </authorList>
    </citation>
    <scope>NUCLEOTIDE SEQUENCE [LARGE SCALE GENOMIC DNA]</scope>
    <source>
        <strain evidence="2">JCM 16114</strain>
    </source>
</reference>
<evidence type="ECO:0000313" key="2">
    <source>
        <dbReference type="Proteomes" id="UP001499843"/>
    </source>
</evidence>
<dbReference type="EMBL" id="BAAAQX010000010">
    <property type="protein sequence ID" value="GAA2208850.1"/>
    <property type="molecule type" value="Genomic_DNA"/>
</dbReference>
<evidence type="ECO:0000313" key="1">
    <source>
        <dbReference type="EMBL" id="GAA2208850.1"/>
    </source>
</evidence>
<accession>A0ABP5PDX1</accession>
<organism evidence="1 2">
    <name type="scientific">Nonomuraea monospora</name>
    <dbReference type="NCBI Taxonomy" id="568818"/>
    <lineage>
        <taxon>Bacteria</taxon>
        <taxon>Bacillati</taxon>
        <taxon>Actinomycetota</taxon>
        <taxon>Actinomycetes</taxon>
        <taxon>Streptosporangiales</taxon>
        <taxon>Streptosporangiaceae</taxon>
        <taxon>Nonomuraea</taxon>
    </lineage>
</organism>
<evidence type="ECO:0008006" key="3">
    <source>
        <dbReference type="Google" id="ProtNLM"/>
    </source>
</evidence>
<proteinExistence type="predicted"/>
<keyword evidence="2" id="KW-1185">Reference proteome</keyword>
<gene>
    <name evidence="1" type="ORF">GCM10009850_043080</name>
</gene>
<sequence length="326" mass="35272">MSHPLDIACDESGAEGEKLVGGNSDVFTHASVLMDARAATACIGELRERAPTPASQYCAGHVLRDKHRAALLWLLGPQGPVLGHVRVLLTDKIFYAVGKVAGLLQEDHEPRLGLDPRALATAAVLYREGPRGFGGERWTALLDSFNYLLRAKNGQGVTTSVEETYRLVDALRGADGPAGAIMRELWRARPRVAAFRERLLEAPYVFPALDPLIPAIVGAVTFWGAGGPVTVVHDRQTTLTGERIAQMRELLGGRMAGLHLVDSELDERVQVADVMAGVARKVALDALTGRGDPELTELIRPYVDPASVWGDERSRDLLIPGEVISR</sequence>